<dbReference type="EMBL" id="BSYI01000008">
    <property type="protein sequence ID" value="GMG82092.1"/>
    <property type="molecule type" value="Genomic_DNA"/>
</dbReference>
<proteinExistence type="predicted"/>
<dbReference type="Proteomes" id="UP001239909">
    <property type="component" value="Unassembled WGS sequence"/>
</dbReference>
<dbReference type="RefSeq" id="WP_285670843.1">
    <property type="nucleotide sequence ID" value="NZ_BSYI01000008.1"/>
</dbReference>
<evidence type="ECO:0008006" key="3">
    <source>
        <dbReference type="Google" id="ProtNLM"/>
    </source>
</evidence>
<gene>
    <name evidence="1" type="ORF">LNKW23_13050</name>
</gene>
<sequence>MTKGEAKVIAPAVRVRRPRTILPAVQLHKRGARYGRLIETTRDLAPIPPAVHPCDRKALEGAIGAEREVLILPILVGPEARIRAASGKTGIELGEVEIVDAPRSHAAADRAVEVVRADVGLPHTDEIMAAAIYRVTGLRFERRISHAFALDVPTYPKPLFATDGAINIQPDIETKRDIVQNAFEPALRWASSGRRLRSLPRSRRSIQ</sequence>
<dbReference type="Gene3D" id="3.40.718.10">
    <property type="entry name" value="Isopropylmalate Dehydrogenase"/>
    <property type="match status" value="1"/>
</dbReference>
<comment type="caution">
    <text evidence="1">The sequence shown here is derived from an EMBL/GenBank/DDBJ whole genome shotgun (WGS) entry which is preliminary data.</text>
</comment>
<organism evidence="1 2">
    <name type="scientific">Paralimibaculum aggregatum</name>
    <dbReference type="NCBI Taxonomy" id="3036245"/>
    <lineage>
        <taxon>Bacteria</taxon>
        <taxon>Pseudomonadati</taxon>
        <taxon>Pseudomonadota</taxon>
        <taxon>Alphaproteobacteria</taxon>
        <taxon>Rhodobacterales</taxon>
        <taxon>Paracoccaceae</taxon>
        <taxon>Paralimibaculum</taxon>
    </lineage>
</organism>
<evidence type="ECO:0000313" key="1">
    <source>
        <dbReference type="EMBL" id="GMG82092.1"/>
    </source>
</evidence>
<keyword evidence="2" id="KW-1185">Reference proteome</keyword>
<protein>
    <recommendedName>
        <fullName evidence="3">Phosphate acetyl/butaryl transferase domain-containing protein</fullName>
    </recommendedName>
</protein>
<reference evidence="1 2" key="1">
    <citation type="submission" date="2023-04" db="EMBL/GenBank/DDBJ databases">
        <title>Marinoamorphus aggregata gen. nov., sp. Nov., isolate from tissue of brittle star Ophioplocus japonicus.</title>
        <authorList>
            <person name="Kawano K."/>
            <person name="Sawayama S."/>
            <person name="Nakagawa S."/>
        </authorList>
    </citation>
    <scope>NUCLEOTIDE SEQUENCE [LARGE SCALE GENOMIC DNA]</scope>
    <source>
        <strain evidence="1 2">NKW23</strain>
    </source>
</reference>
<name>A0ABQ6LGH2_9RHOB</name>
<accession>A0ABQ6LGH2</accession>
<dbReference type="SUPFAM" id="SSF53659">
    <property type="entry name" value="Isocitrate/Isopropylmalate dehydrogenase-like"/>
    <property type="match status" value="1"/>
</dbReference>
<evidence type="ECO:0000313" key="2">
    <source>
        <dbReference type="Proteomes" id="UP001239909"/>
    </source>
</evidence>